<name>A0A811QRF9_9POAL</name>
<dbReference type="InterPro" id="IPR040276">
    <property type="entry name" value="At4g26450-like"/>
</dbReference>
<feature type="compositionally biased region" description="Pro residues" evidence="1">
    <location>
        <begin position="52"/>
        <end position="62"/>
    </location>
</feature>
<comment type="caution">
    <text evidence="2">The sequence shown here is derived from an EMBL/GenBank/DDBJ whole genome shotgun (WGS) entry which is preliminary data.</text>
</comment>
<dbReference type="AlphaFoldDB" id="A0A811QRF9"/>
<feature type="compositionally biased region" description="Basic and acidic residues" evidence="1">
    <location>
        <begin position="259"/>
        <end position="287"/>
    </location>
</feature>
<proteinExistence type="predicted"/>
<feature type="compositionally biased region" description="Polar residues" evidence="1">
    <location>
        <begin position="214"/>
        <end position="227"/>
    </location>
</feature>
<reference evidence="2" key="1">
    <citation type="submission" date="2020-10" db="EMBL/GenBank/DDBJ databases">
        <authorList>
            <person name="Han B."/>
            <person name="Lu T."/>
            <person name="Zhao Q."/>
            <person name="Huang X."/>
            <person name="Zhao Y."/>
        </authorList>
    </citation>
    <scope>NUCLEOTIDE SEQUENCE</scope>
</reference>
<dbReference type="EMBL" id="CAJGYO010000012">
    <property type="protein sequence ID" value="CAD6263683.1"/>
    <property type="molecule type" value="Genomic_DNA"/>
</dbReference>
<dbReference type="PANTHER" id="PTHR36056:SF1">
    <property type="entry name" value="PROTEIN, PUTATIVE-RELATED"/>
    <property type="match status" value="1"/>
</dbReference>
<protein>
    <submittedName>
        <fullName evidence="2">Uncharacterized protein</fullName>
    </submittedName>
</protein>
<feature type="region of interest" description="Disordered" evidence="1">
    <location>
        <begin position="159"/>
        <end position="294"/>
    </location>
</feature>
<evidence type="ECO:0000313" key="3">
    <source>
        <dbReference type="Proteomes" id="UP000604825"/>
    </source>
</evidence>
<evidence type="ECO:0000313" key="2">
    <source>
        <dbReference type="EMBL" id="CAD6263683.1"/>
    </source>
</evidence>
<keyword evidence="3" id="KW-1185">Reference proteome</keyword>
<organism evidence="2 3">
    <name type="scientific">Miscanthus lutarioriparius</name>
    <dbReference type="NCBI Taxonomy" id="422564"/>
    <lineage>
        <taxon>Eukaryota</taxon>
        <taxon>Viridiplantae</taxon>
        <taxon>Streptophyta</taxon>
        <taxon>Embryophyta</taxon>
        <taxon>Tracheophyta</taxon>
        <taxon>Spermatophyta</taxon>
        <taxon>Magnoliopsida</taxon>
        <taxon>Liliopsida</taxon>
        <taxon>Poales</taxon>
        <taxon>Poaceae</taxon>
        <taxon>PACMAD clade</taxon>
        <taxon>Panicoideae</taxon>
        <taxon>Andropogonodae</taxon>
        <taxon>Andropogoneae</taxon>
        <taxon>Saccharinae</taxon>
        <taxon>Miscanthus</taxon>
    </lineage>
</organism>
<feature type="region of interest" description="Disordered" evidence="1">
    <location>
        <begin position="1"/>
        <end position="63"/>
    </location>
</feature>
<sequence length="636" mass="69923">MDWAQQQGLSLPLPRSGYQPPRMQYQHAGSRSGMPPFARGGGTYSRGQKQFYPPPPPPPPPLLSAALPLPPQNKYEVLMEAGRLVADYLVAKGVLPPGSLQQRAAHSRRWRVGPAAAAASTSTAAFGDTGSPSILWCKEWPAADWTKDRVRNRRYSDIQSYDDEDDDGAPGFKRERRSGGGIDEVGSSVLGVAGEGPSLKVEAMGESELEDTGSKASSNSNAQQKVDASQEVEDENEANKMQENSVVETKHLPVSSGEKVSDGRPEDSGVLTDKVEDGSALHEKAEDDTTSEEVSVMENNLPNDTRNLLNYCSFARVPTRPRSVLANRNVGPAQREIAVSEQVNPVTAEEMSQMAMDGEANTNSVTSIEEDSKDELVGQDQEHAEQSTICNQVAESVTFHEKETRGETEEMEEQKNIPRHYEVEDNKETNELSPTFASCQNNFNLQVEKGIQIYNLDTPPQDEVLIDPPDKGKTVDLELLPISKQKMLLQWKRKSLASLAHLKYVISTWLVVQRLLTCEAVQVIDIEDGSPIEAGACDTSKLKGEMVYSSMEGMMNPPTNTDALHGIQDGYSLAISDYLGADMSCYQSIQTELQDGMGLNSSEGITVMDDPIYSFLGDIGFMEVWDQQPQDYEKFF</sequence>
<evidence type="ECO:0000256" key="1">
    <source>
        <dbReference type="SAM" id="MobiDB-lite"/>
    </source>
</evidence>
<dbReference type="Proteomes" id="UP000604825">
    <property type="component" value="Unassembled WGS sequence"/>
</dbReference>
<gene>
    <name evidence="2" type="ORF">NCGR_LOCUS46988</name>
</gene>
<dbReference type="OrthoDB" id="765741at2759"/>
<dbReference type="PANTHER" id="PTHR36056">
    <property type="entry name" value="PROTEIN, PUTATIVE-RELATED"/>
    <property type="match status" value="1"/>
</dbReference>
<accession>A0A811QRF9</accession>